<organism evidence="1 2">
    <name type="scientific">Pantoea allii</name>
    <dbReference type="NCBI Taxonomy" id="574096"/>
    <lineage>
        <taxon>Bacteria</taxon>
        <taxon>Pseudomonadati</taxon>
        <taxon>Pseudomonadota</taxon>
        <taxon>Gammaproteobacteria</taxon>
        <taxon>Enterobacterales</taxon>
        <taxon>Erwiniaceae</taxon>
        <taxon>Pantoea</taxon>
    </lineage>
</organism>
<dbReference type="OrthoDB" id="6547742at2"/>
<dbReference type="Proteomes" id="UP000245981">
    <property type="component" value="Unassembled WGS sequence"/>
</dbReference>
<name>A0A2V2BHS8_9GAMM</name>
<proteinExistence type="predicted"/>
<evidence type="ECO:0000313" key="2">
    <source>
        <dbReference type="Proteomes" id="UP000245981"/>
    </source>
</evidence>
<comment type="caution">
    <text evidence="1">The sequence shown here is derived from an EMBL/GenBank/DDBJ whole genome shotgun (WGS) entry which is preliminary data.</text>
</comment>
<dbReference type="RefSeq" id="WP_109718170.1">
    <property type="nucleotide sequence ID" value="NZ_QGHF01000011.1"/>
</dbReference>
<dbReference type="AlphaFoldDB" id="A0A2V2BHS8"/>
<sequence>MYGTVKDLCSRLLEQYWPDQRVALIIWTEDDVLSFLGEESLTEEEATEIVSQIDGLDGLHEYGVGEDTLRELLRNLQQEKAQRRTVRVSEATLATLADAAGRLAETGGDEDARPILQAVAQAKDAMSK</sequence>
<gene>
    <name evidence="1" type="ORF">C7431_111119</name>
</gene>
<accession>A0A2V2BHS8</accession>
<dbReference type="InterPro" id="IPR009811">
    <property type="entry name" value="DUF1380"/>
</dbReference>
<evidence type="ECO:0000313" key="1">
    <source>
        <dbReference type="EMBL" id="PWK94382.1"/>
    </source>
</evidence>
<dbReference type="EMBL" id="QGHF01000011">
    <property type="protein sequence ID" value="PWK94382.1"/>
    <property type="molecule type" value="Genomic_DNA"/>
</dbReference>
<dbReference type="Pfam" id="PF07128">
    <property type="entry name" value="DUF1380"/>
    <property type="match status" value="1"/>
</dbReference>
<protein>
    <submittedName>
        <fullName evidence="1">Uncharacterized protein DUF1380</fullName>
    </submittedName>
</protein>
<reference evidence="1 2" key="1">
    <citation type="submission" date="2018-05" db="EMBL/GenBank/DDBJ databases">
        <title>Genomic Encyclopedia of Type Strains, Phase IV (KMG-V): Genome sequencing to study the core and pangenomes of soil and plant-associated prokaryotes.</title>
        <authorList>
            <person name="Whitman W."/>
        </authorList>
    </citation>
    <scope>NUCLEOTIDE SEQUENCE [LARGE SCALE GENOMIC DNA]</scope>
    <source>
        <strain evidence="1 2">PNA 200-10</strain>
    </source>
</reference>